<keyword evidence="2" id="KW-0472">Membrane</keyword>
<gene>
    <name evidence="4" type="ORF">K7472_24795</name>
</gene>
<feature type="compositionally biased region" description="Pro residues" evidence="1">
    <location>
        <begin position="67"/>
        <end position="96"/>
    </location>
</feature>
<dbReference type="Pfam" id="PF25231">
    <property type="entry name" value="DUF7847"/>
    <property type="match status" value="1"/>
</dbReference>
<feature type="transmembrane region" description="Helical" evidence="2">
    <location>
        <begin position="196"/>
        <end position="219"/>
    </location>
</feature>
<feature type="transmembrane region" description="Helical" evidence="2">
    <location>
        <begin position="382"/>
        <end position="405"/>
    </location>
</feature>
<feature type="transmembrane region" description="Helical" evidence="2">
    <location>
        <begin position="297"/>
        <end position="326"/>
    </location>
</feature>
<dbReference type="EMBL" id="JAINVZ010000020">
    <property type="protein sequence ID" value="MBY8888033.1"/>
    <property type="molecule type" value="Genomic_DNA"/>
</dbReference>
<protein>
    <recommendedName>
        <fullName evidence="3">DUF7847 domain-containing protein</fullName>
    </recommendedName>
</protein>
<name>A0ABS7QYM6_9ACTN</name>
<dbReference type="RefSeq" id="WP_222980759.1">
    <property type="nucleotide sequence ID" value="NZ_JAINVZ010000020.1"/>
</dbReference>
<evidence type="ECO:0000256" key="2">
    <source>
        <dbReference type="SAM" id="Phobius"/>
    </source>
</evidence>
<dbReference type="PANTHER" id="PTHR33133">
    <property type="entry name" value="OS08G0107100 PROTEIN-RELATED"/>
    <property type="match status" value="1"/>
</dbReference>
<feature type="region of interest" description="Disordered" evidence="1">
    <location>
        <begin position="1"/>
        <end position="161"/>
    </location>
</feature>
<accession>A0ABS7QYM6</accession>
<proteinExistence type="predicted"/>
<reference evidence="4 5" key="1">
    <citation type="submission" date="2021-08" db="EMBL/GenBank/DDBJ databases">
        <title>Streptomyces sp. PTM05 isolated from lichen.</title>
        <authorList>
            <person name="Somphong A."/>
            <person name="Phongsopitanun W."/>
            <person name="Tanasupawat S."/>
        </authorList>
    </citation>
    <scope>NUCLEOTIDE SEQUENCE [LARGE SCALE GENOMIC DNA]</scope>
    <source>
        <strain evidence="4 5">Ptm05</strain>
    </source>
</reference>
<feature type="compositionally biased region" description="Low complexity" evidence="1">
    <location>
        <begin position="8"/>
        <end position="30"/>
    </location>
</feature>
<evidence type="ECO:0000259" key="3">
    <source>
        <dbReference type="Pfam" id="PF25231"/>
    </source>
</evidence>
<dbReference type="PANTHER" id="PTHR33133:SF1">
    <property type="entry name" value="EXPRESSED PROTEIN-RELATED"/>
    <property type="match status" value="1"/>
</dbReference>
<keyword evidence="5" id="KW-1185">Reference proteome</keyword>
<dbReference type="InterPro" id="IPR057169">
    <property type="entry name" value="DUF7847"/>
</dbReference>
<feature type="transmembrane region" description="Helical" evidence="2">
    <location>
        <begin position="332"/>
        <end position="361"/>
    </location>
</feature>
<comment type="caution">
    <text evidence="4">The sequence shown here is derived from an EMBL/GenBank/DDBJ whole genome shotgun (WGS) entry which is preliminary data.</text>
</comment>
<feature type="transmembrane region" description="Helical" evidence="2">
    <location>
        <begin position="251"/>
        <end position="277"/>
    </location>
</feature>
<dbReference type="Proteomes" id="UP001198565">
    <property type="component" value="Unassembled WGS sequence"/>
</dbReference>
<feature type="compositionally biased region" description="Gly residues" evidence="1">
    <location>
        <begin position="144"/>
        <end position="153"/>
    </location>
</feature>
<evidence type="ECO:0000256" key="1">
    <source>
        <dbReference type="SAM" id="MobiDB-lite"/>
    </source>
</evidence>
<feature type="domain" description="DUF7847" evidence="3">
    <location>
        <begin position="240"/>
        <end position="452"/>
    </location>
</feature>
<keyword evidence="2" id="KW-0812">Transmembrane</keyword>
<evidence type="ECO:0000313" key="4">
    <source>
        <dbReference type="EMBL" id="MBY8888033.1"/>
    </source>
</evidence>
<feature type="compositionally biased region" description="Pro residues" evidence="1">
    <location>
        <begin position="111"/>
        <end position="121"/>
    </location>
</feature>
<feature type="compositionally biased region" description="Low complexity" evidence="1">
    <location>
        <begin position="100"/>
        <end position="110"/>
    </location>
</feature>
<keyword evidence="2" id="KW-1133">Transmembrane helix</keyword>
<sequence length="476" mass="48519">MNDSAGWASPGSTPADSSDPTTTPAGTPPAADQPNQPGLPDQPGVPDQPGAPDRSDKGGQGDQADAPPAPPTPPTAPVPNVPPVPPNWSPNQPPPGRWNGPGTPSGTSSGPVPPPPPPPAPGYTQPPSGYGNGGWGAPPPQGWGWSGVSGQGPGPVPPWRQAPYAPKPGVIPLRPLGVGEIFDGAIATMRIHWRTVFGISLVVALLTVTASTLVNGFFFDHGEGVDALRSTPDPTLHDMVHAVGDTLAGGLLASVISVLGQIVATAMLTMIVSRAVLGRATDANEAWRDARPQVPRLLGLTLLLPLIAGAVLAVSVAPGTAVALLGNGDAGAGFIALGVLVGTVVAVWLLVSLCLASPALMLERQGVLTSIARSFRLVRGTWWRVFGVQLLSVLLTLVVTSIIGIPFSMVASVTSGGGTTGWPYLIITGLGTVVGATLTFPFSAGVSVLLYLDQRIRKESLDVELIRAAAPTRPTG</sequence>
<organism evidence="4 5">
    <name type="scientific">Streptantibioticus parmotrematis</name>
    <dbReference type="NCBI Taxonomy" id="2873249"/>
    <lineage>
        <taxon>Bacteria</taxon>
        <taxon>Bacillati</taxon>
        <taxon>Actinomycetota</taxon>
        <taxon>Actinomycetes</taxon>
        <taxon>Kitasatosporales</taxon>
        <taxon>Streptomycetaceae</taxon>
        <taxon>Streptantibioticus</taxon>
    </lineage>
</organism>
<feature type="transmembrane region" description="Helical" evidence="2">
    <location>
        <begin position="425"/>
        <end position="452"/>
    </location>
</feature>
<evidence type="ECO:0000313" key="5">
    <source>
        <dbReference type="Proteomes" id="UP001198565"/>
    </source>
</evidence>